<dbReference type="SUPFAM" id="SSF56770">
    <property type="entry name" value="HydA/Nqo6-like"/>
    <property type="match status" value="1"/>
</dbReference>
<dbReference type="InterPro" id="IPR006137">
    <property type="entry name" value="NADH_UbQ_OxRdtase-like_20kDa"/>
</dbReference>
<dbReference type="PANTHER" id="PTHR42845">
    <property type="entry name" value="COENZYME F420-REDUCING HYDROGENASE, GAMMA SUBUNIT"/>
    <property type="match status" value="1"/>
</dbReference>
<name>Q0W2X8_METAR</name>
<evidence type="ECO:0000256" key="3">
    <source>
        <dbReference type="NCBIfam" id="TIGR03294"/>
    </source>
</evidence>
<dbReference type="PROSITE" id="PS00198">
    <property type="entry name" value="4FE4S_FER_1"/>
    <property type="match status" value="2"/>
</dbReference>
<dbReference type="RefSeq" id="WP_012035311.1">
    <property type="nucleotide sequence ID" value="NC_009464.1"/>
</dbReference>
<dbReference type="EMBL" id="AM114193">
    <property type="protein sequence ID" value="CAJ37265.1"/>
    <property type="molecule type" value="Genomic_DNA"/>
</dbReference>
<dbReference type="GO" id="GO:0051536">
    <property type="term" value="F:iron-sulfur cluster binding"/>
    <property type="evidence" value="ECO:0007669"/>
    <property type="project" value="InterPro"/>
</dbReference>
<dbReference type="Pfam" id="PF13237">
    <property type="entry name" value="Fer4_10"/>
    <property type="match status" value="1"/>
</dbReference>
<dbReference type="PANTHER" id="PTHR42845:SF2">
    <property type="entry name" value="F420-NON-REDUCING HYDROGENASE VHU SUBUNIT G"/>
    <property type="match status" value="1"/>
</dbReference>
<dbReference type="NCBIfam" id="TIGR03294">
    <property type="entry name" value="FrhG"/>
    <property type="match status" value="1"/>
</dbReference>
<dbReference type="EC" id="1.12.98.1" evidence="3"/>
<dbReference type="Pfam" id="PF01058">
    <property type="entry name" value="Oxidored_q6"/>
    <property type="match status" value="1"/>
</dbReference>
<dbReference type="Proteomes" id="UP000000663">
    <property type="component" value="Chromosome"/>
</dbReference>
<proteinExistence type="inferred from homology"/>
<dbReference type="OrthoDB" id="23478at2157"/>
<keyword evidence="2 5" id="KW-0560">Oxidoreductase</keyword>
<comment type="similarity">
    <text evidence="1">Belongs to the FrhG family.</text>
</comment>
<dbReference type="eggNOG" id="arCOG02473">
    <property type="taxonomic scope" value="Archaea"/>
</dbReference>
<feature type="domain" description="4Fe-4S ferredoxin-type" evidence="4">
    <location>
        <begin position="167"/>
        <end position="196"/>
    </location>
</feature>
<organism evidence="5 6">
    <name type="scientific">Methanocella arvoryzae (strain DSM 22066 / NBRC 105507 / MRE50)</name>
    <dbReference type="NCBI Taxonomy" id="351160"/>
    <lineage>
        <taxon>Archaea</taxon>
        <taxon>Methanobacteriati</taxon>
        <taxon>Methanobacteriota</taxon>
        <taxon>Stenosarchaea group</taxon>
        <taxon>Methanomicrobia</taxon>
        <taxon>Methanocellales</taxon>
        <taxon>Methanocellaceae</taxon>
        <taxon>Methanocella</taxon>
    </lineage>
</organism>
<dbReference type="InterPro" id="IPR037024">
    <property type="entry name" value="NiFe_Hase_small_N_sf"/>
</dbReference>
<protein>
    <recommendedName>
        <fullName evidence="3">Coenzyme F420 hydrogenase subunit gamma</fullName>
        <ecNumber evidence="3">1.12.98.1</ecNumber>
    </recommendedName>
</protein>
<sequence>MTKPKFAYVHLAACSGCEISFLDNFERVLDMMDMVDIDYMTLIADATEIPKVDLLFVDGAACLQSKESVESLKKARENTGFLVAWGGCSSTATINNFSRGGQSPQPQHESFPQISRLVKVDAFVPGSPPGPEMAYNVIRAFVEGDTDYLKYLTTEGMGGFACGCDLISKIIENALCIGCGACAFACPTRAIDMVQGRPSINWERCVKCGACYAQCPRSFQPVDMMNRMLEEL</sequence>
<evidence type="ECO:0000256" key="2">
    <source>
        <dbReference type="ARBA" id="ARBA00023002"/>
    </source>
</evidence>
<reference evidence="5 6" key="1">
    <citation type="journal article" date="2006" name="Science">
        <title>Genome of rice cluster I archaea -- the key methane producers in the rice rhizosphere.</title>
        <authorList>
            <person name="Erkel C."/>
            <person name="Kube M."/>
            <person name="Reinhardt R."/>
            <person name="Liesack W."/>
        </authorList>
    </citation>
    <scope>NUCLEOTIDE SEQUENCE [LARGE SCALE GENOMIC DNA]</scope>
    <source>
        <strain evidence="6">DSM 22066 / NBRC 105507 / MRE50</strain>
    </source>
</reference>
<dbReference type="GO" id="GO:0016151">
    <property type="term" value="F:nickel cation binding"/>
    <property type="evidence" value="ECO:0007669"/>
    <property type="project" value="InterPro"/>
</dbReference>
<evidence type="ECO:0000313" key="6">
    <source>
        <dbReference type="Proteomes" id="UP000000663"/>
    </source>
</evidence>
<dbReference type="Gene3D" id="3.30.70.20">
    <property type="match status" value="1"/>
</dbReference>
<evidence type="ECO:0000313" key="5">
    <source>
        <dbReference type="EMBL" id="CAJ37265.1"/>
    </source>
</evidence>
<dbReference type="InterPro" id="IPR051349">
    <property type="entry name" value="Hydrogenase_assoc-protein"/>
</dbReference>
<dbReference type="GO" id="GO:0050454">
    <property type="term" value="F:coenzyme F420 hydrogenase activity"/>
    <property type="evidence" value="ECO:0007669"/>
    <property type="project" value="UniProtKB-EC"/>
</dbReference>
<dbReference type="InterPro" id="IPR017900">
    <property type="entry name" value="4Fe4S_Fe_S_CS"/>
</dbReference>
<dbReference type="Gene3D" id="3.40.50.700">
    <property type="entry name" value="NADH:ubiquinone oxidoreductase-like, 20kDa subunit"/>
    <property type="match status" value="1"/>
</dbReference>
<evidence type="ECO:0000259" key="4">
    <source>
        <dbReference type="PROSITE" id="PS51379"/>
    </source>
</evidence>
<dbReference type="InterPro" id="IPR017681">
    <property type="entry name" value="Coenz_F420_hydrogenase_gsu"/>
</dbReference>
<dbReference type="GO" id="GO:0050660">
    <property type="term" value="F:flavin adenine dinucleotide binding"/>
    <property type="evidence" value="ECO:0007669"/>
    <property type="project" value="InterPro"/>
</dbReference>
<gene>
    <name evidence="5" type="primary">frhG-2</name>
    <name evidence="5" type="ORF">RCIX2137</name>
</gene>
<dbReference type="InterPro" id="IPR017896">
    <property type="entry name" value="4Fe4S_Fe-S-bd"/>
</dbReference>
<feature type="domain" description="4Fe-4S ferredoxin-type" evidence="4">
    <location>
        <begin position="197"/>
        <end position="227"/>
    </location>
</feature>
<accession>Q0W2X8</accession>
<evidence type="ECO:0000256" key="1">
    <source>
        <dbReference type="ARBA" id="ARBA00010870"/>
    </source>
</evidence>
<dbReference type="PROSITE" id="PS51379">
    <property type="entry name" value="4FE4S_FER_2"/>
    <property type="match status" value="2"/>
</dbReference>
<keyword evidence="6" id="KW-1185">Reference proteome</keyword>
<dbReference type="AlphaFoldDB" id="Q0W2X8"/>
<dbReference type="GeneID" id="5143511"/>
<dbReference type="STRING" id="351160.RCIX2137"/>
<dbReference type="KEGG" id="rci:RCIX2137"/>